<evidence type="ECO:0000256" key="3">
    <source>
        <dbReference type="ARBA" id="ARBA00022618"/>
    </source>
</evidence>
<comment type="similarity">
    <text evidence="9">Belongs to the 'phage' integrase family. XerC subfamily.</text>
</comment>
<dbReference type="Pfam" id="PF00589">
    <property type="entry name" value="Phage_integrase"/>
    <property type="match status" value="1"/>
</dbReference>
<accession>A0A1M6ZED9</accession>
<dbReference type="InterPro" id="IPR044068">
    <property type="entry name" value="CB"/>
</dbReference>
<dbReference type="InterPro" id="IPR011010">
    <property type="entry name" value="DNA_brk_join_enz"/>
</dbReference>
<dbReference type="InterPro" id="IPR050090">
    <property type="entry name" value="Tyrosine_recombinase_XerCD"/>
</dbReference>
<evidence type="ECO:0000256" key="6">
    <source>
        <dbReference type="ARBA" id="ARBA00023125"/>
    </source>
</evidence>
<evidence type="ECO:0000256" key="4">
    <source>
        <dbReference type="ARBA" id="ARBA00022829"/>
    </source>
</evidence>
<evidence type="ECO:0000256" key="10">
    <source>
        <dbReference type="SAM" id="MobiDB-lite"/>
    </source>
</evidence>
<dbReference type="AlphaFoldDB" id="A0A1M6ZED9"/>
<dbReference type="PROSITE" id="PS51898">
    <property type="entry name" value="TYR_RECOMBINASE"/>
    <property type="match status" value="1"/>
</dbReference>
<evidence type="ECO:0000259" key="11">
    <source>
        <dbReference type="PROSITE" id="PS51898"/>
    </source>
</evidence>
<feature type="active site" evidence="9">
    <location>
        <position position="266"/>
    </location>
</feature>
<dbReference type="InterPro" id="IPR010998">
    <property type="entry name" value="Integrase_recombinase_N"/>
</dbReference>
<dbReference type="GO" id="GO:0003677">
    <property type="term" value="F:DNA binding"/>
    <property type="evidence" value="ECO:0007669"/>
    <property type="project" value="UniProtKB-UniRule"/>
</dbReference>
<comment type="subunit">
    <text evidence="9">Forms a cyclic heterotetrameric complex composed of two molecules of XerC and two molecules of XerD.</text>
</comment>
<organism evidence="13 14">
    <name type="scientific">Pseudonocardia thermophila</name>
    <dbReference type="NCBI Taxonomy" id="1848"/>
    <lineage>
        <taxon>Bacteria</taxon>
        <taxon>Bacillati</taxon>
        <taxon>Actinomycetota</taxon>
        <taxon>Actinomycetes</taxon>
        <taxon>Pseudonocardiales</taxon>
        <taxon>Pseudonocardiaceae</taxon>
        <taxon>Pseudonocardia</taxon>
    </lineage>
</organism>
<dbReference type="GO" id="GO:0009037">
    <property type="term" value="F:tyrosine-based site-specific recombinase activity"/>
    <property type="evidence" value="ECO:0007669"/>
    <property type="project" value="UniProtKB-UniRule"/>
</dbReference>
<dbReference type="SUPFAM" id="SSF56349">
    <property type="entry name" value="DNA breaking-rejoining enzymes"/>
    <property type="match status" value="1"/>
</dbReference>
<comment type="subcellular location">
    <subcellularLocation>
        <location evidence="1 9">Cytoplasm</location>
    </subcellularLocation>
</comment>
<keyword evidence="14" id="KW-1185">Reference proteome</keyword>
<proteinExistence type="inferred from homology"/>
<evidence type="ECO:0000313" key="13">
    <source>
        <dbReference type="EMBL" id="SHL28800.1"/>
    </source>
</evidence>
<dbReference type="STRING" id="1848.SAMN05443637_12375"/>
<keyword evidence="2 9" id="KW-0963">Cytoplasm</keyword>
<dbReference type="Pfam" id="PF02899">
    <property type="entry name" value="Phage_int_SAM_1"/>
    <property type="match status" value="1"/>
</dbReference>
<dbReference type="GO" id="GO:0005737">
    <property type="term" value="C:cytoplasm"/>
    <property type="evidence" value="ECO:0007669"/>
    <property type="project" value="UniProtKB-SubCell"/>
</dbReference>
<evidence type="ECO:0000259" key="12">
    <source>
        <dbReference type="PROSITE" id="PS51900"/>
    </source>
</evidence>
<evidence type="ECO:0000256" key="2">
    <source>
        <dbReference type="ARBA" id="ARBA00022490"/>
    </source>
</evidence>
<dbReference type="InterPro" id="IPR004107">
    <property type="entry name" value="Integrase_SAM-like_N"/>
</dbReference>
<feature type="active site" evidence="9">
    <location>
        <position position="171"/>
    </location>
</feature>
<dbReference type="Gene3D" id="1.10.443.10">
    <property type="entry name" value="Intergrase catalytic core"/>
    <property type="match status" value="1"/>
</dbReference>
<feature type="active site" evidence="9">
    <location>
        <position position="195"/>
    </location>
</feature>
<feature type="domain" description="Core-binding (CB)" evidence="12">
    <location>
        <begin position="25"/>
        <end position="106"/>
    </location>
</feature>
<dbReference type="HAMAP" id="MF_01808">
    <property type="entry name" value="Recomb_XerC_XerD"/>
    <property type="match status" value="1"/>
</dbReference>
<evidence type="ECO:0000256" key="8">
    <source>
        <dbReference type="ARBA" id="ARBA00023306"/>
    </source>
</evidence>
<evidence type="ECO:0000256" key="1">
    <source>
        <dbReference type="ARBA" id="ARBA00004496"/>
    </source>
</evidence>
<keyword evidence="3 9" id="KW-0132">Cell division</keyword>
<evidence type="ECO:0000256" key="7">
    <source>
        <dbReference type="ARBA" id="ARBA00023172"/>
    </source>
</evidence>
<evidence type="ECO:0000256" key="5">
    <source>
        <dbReference type="ARBA" id="ARBA00022908"/>
    </source>
</evidence>
<dbReference type="PROSITE" id="PS51900">
    <property type="entry name" value="CB"/>
    <property type="match status" value="1"/>
</dbReference>
<feature type="active site" evidence="9">
    <location>
        <position position="292"/>
    </location>
</feature>
<comment type="function">
    <text evidence="9">Site-specific tyrosine recombinase, which acts by catalyzing the cutting and rejoining of the recombining DNA molecules. The XerC-XerD complex is essential to convert dimers of the bacterial chromosome into monomers to permit their segregation at cell division. It also contributes to the segregational stability of plasmids.</text>
</comment>
<keyword evidence="5 9" id="KW-0229">DNA integration</keyword>
<dbReference type="InterPro" id="IPR013762">
    <property type="entry name" value="Integrase-like_cat_sf"/>
</dbReference>
<keyword evidence="6 9" id="KW-0238">DNA-binding</keyword>
<dbReference type="PANTHER" id="PTHR30349:SF77">
    <property type="entry name" value="TYROSINE RECOMBINASE XERC"/>
    <property type="match status" value="1"/>
</dbReference>
<feature type="active site" description="O-(3'-phospho-DNA)-tyrosine intermediate" evidence="9">
    <location>
        <position position="301"/>
    </location>
</feature>
<gene>
    <name evidence="9" type="primary">xerC</name>
    <name evidence="13" type="ORF">SAMN05443637_12375</name>
</gene>
<dbReference type="Proteomes" id="UP000184363">
    <property type="component" value="Unassembled WGS sequence"/>
</dbReference>
<dbReference type="GO" id="GO:0007059">
    <property type="term" value="P:chromosome segregation"/>
    <property type="evidence" value="ECO:0007669"/>
    <property type="project" value="UniProtKB-UniRule"/>
</dbReference>
<protein>
    <recommendedName>
        <fullName evidence="9">Tyrosine recombinase XerC</fullName>
    </recommendedName>
</protein>
<reference evidence="13 14" key="1">
    <citation type="submission" date="2016-11" db="EMBL/GenBank/DDBJ databases">
        <authorList>
            <person name="Jaros S."/>
            <person name="Januszkiewicz K."/>
            <person name="Wedrychowicz H."/>
        </authorList>
    </citation>
    <scope>NUCLEOTIDE SEQUENCE [LARGE SCALE GENOMIC DNA]</scope>
    <source>
        <strain evidence="13 14">DSM 43832</strain>
    </source>
</reference>
<name>A0A1M6ZED9_PSETH</name>
<evidence type="ECO:0000313" key="14">
    <source>
        <dbReference type="Proteomes" id="UP000184363"/>
    </source>
</evidence>
<feature type="domain" description="Tyr recombinase" evidence="11">
    <location>
        <begin position="127"/>
        <end position="314"/>
    </location>
</feature>
<dbReference type="EMBL" id="FRAP01000023">
    <property type="protein sequence ID" value="SHL28800.1"/>
    <property type="molecule type" value="Genomic_DNA"/>
</dbReference>
<dbReference type="InterPro" id="IPR023009">
    <property type="entry name" value="Tyrosine_recombinase_XerC/XerD"/>
</dbReference>
<dbReference type="Gene3D" id="1.10.150.130">
    <property type="match status" value="1"/>
</dbReference>
<keyword evidence="4 9" id="KW-0159">Chromosome partition</keyword>
<keyword evidence="8 9" id="KW-0131">Cell cycle</keyword>
<dbReference type="GO" id="GO:0006313">
    <property type="term" value="P:DNA transposition"/>
    <property type="evidence" value="ECO:0007669"/>
    <property type="project" value="UniProtKB-UniRule"/>
</dbReference>
<evidence type="ECO:0000256" key="9">
    <source>
        <dbReference type="HAMAP-Rule" id="MF_01808"/>
    </source>
</evidence>
<feature type="region of interest" description="Disordered" evidence="10">
    <location>
        <begin position="1"/>
        <end position="20"/>
    </location>
</feature>
<dbReference type="GO" id="GO:0051301">
    <property type="term" value="P:cell division"/>
    <property type="evidence" value="ECO:0007669"/>
    <property type="project" value="UniProtKB-KW"/>
</dbReference>
<keyword evidence="7 9" id="KW-0233">DNA recombination</keyword>
<sequence length="320" mass="34866">MLDPGRVGPDRREVATEQAPGELAEPVAAALKAFTEHLRYERGRSEHTVRAYRSDLRSLLQGLPELTALDLAHLRRWLAAGRTAGLSRTTLARRAAAARTFTAWARRTGRLDTDPGTRLSSPRPHRKLPAVLGEEQAAEVLDAATTGAEESDPIALRDLLVLELLYATGVRVSELCGLDLDDVDGERRALRVVGKGSRERTVVYGVPAERALRRYLVAGRPALVTPRSGRALLLGARGGRLDPRIAREVVHRAVTAVPGIPDVGPHGLRHAAATHMLQGGADLRYVQELLGHAKLSTTQLYTHVTVERLKVVHEQAHPRA</sequence>
<feature type="active site" evidence="9">
    <location>
        <position position="269"/>
    </location>
</feature>
<dbReference type="NCBIfam" id="NF001399">
    <property type="entry name" value="PRK00283.1"/>
    <property type="match status" value="1"/>
</dbReference>
<dbReference type="PANTHER" id="PTHR30349">
    <property type="entry name" value="PHAGE INTEGRASE-RELATED"/>
    <property type="match status" value="1"/>
</dbReference>
<dbReference type="InterPro" id="IPR002104">
    <property type="entry name" value="Integrase_catalytic"/>
</dbReference>